<evidence type="ECO:0000259" key="4">
    <source>
        <dbReference type="PROSITE" id="PS51272"/>
    </source>
</evidence>
<feature type="domain" description="Fibronectin type-III" evidence="3">
    <location>
        <begin position="436"/>
        <end position="525"/>
    </location>
</feature>
<feature type="domain" description="SLH" evidence="4">
    <location>
        <begin position="836"/>
        <end position="899"/>
    </location>
</feature>
<dbReference type="SMART" id="SM00060">
    <property type="entry name" value="FN3"/>
    <property type="match status" value="6"/>
</dbReference>
<dbReference type="InterPro" id="IPR013783">
    <property type="entry name" value="Ig-like_fold"/>
</dbReference>
<dbReference type="PRINTS" id="PR00014">
    <property type="entry name" value="FNTYPEIII"/>
</dbReference>
<comment type="caution">
    <text evidence="5">The sequence shown here is derived from an EMBL/GenBank/DDBJ whole genome shotgun (WGS) entry which is preliminary data.</text>
</comment>
<evidence type="ECO:0000313" key="5">
    <source>
        <dbReference type="EMBL" id="MBB6692588.1"/>
    </source>
</evidence>
<dbReference type="EMBL" id="JACJVR010000055">
    <property type="protein sequence ID" value="MBB6692588.1"/>
    <property type="molecule type" value="Genomic_DNA"/>
</dbReference>
<dbReference type="RefSeq" id="WP_185136577.1">
    <property type="nucleotide sequence ID" value="NZ_JACJVR010000055.1"/>
</dbReference>
<dbReference type="AlphaFoldDB" id="A0A841U065"/>
<evidence type="ECO:0000259" key="3">
    <source>
        <dbReference type="PROSITE" id="PS50853"/>
    </source>
</evidence>
<dbReference type="InterPro" id="IPR050964">
    <property type="entry name" value="Striated_Muscle_Regulatory"/>
</dbReference>
<dbReference type="Gene3D" id="2.60.40.10">
    <property type="entry name" value="Immunoglobulins"/>
    <property type="match status" value="6"/>
</dbReference>
<proteinExistence type="predicted"/>
<feature type="domain" description="Fibronectin type-III" evidence="3">
    <location>
        <begin position="157"/>
        <end position="246"/>
    </location>
</feature>
<keyword evidence="6" id="KW-1185">Reference proteome</keyword>
<keyword evidence="1" id="KW-0677">Repeat</keyword>
<dbReference type="PANTHER" id="PTHR13817">
    <property type="entry name" value="TITIN"/>
    <property type="match status" value="1"/>
</dbReference>
<evidence type="ECO:0000256" key="2">
    <source>
        <dbReference type="SAM" id="MobiDB-lite"/>
    </source>
</evidence>
<organism evidence="5 6">
    <name type="scientific">Cohnella xylanilytica</name>
    <dbReference type="NCBI Taxonomy" id="557555"/>
    <lineage>
        <taxon>Bacteria</taxon>
        <taxon>Bacillati</taxon>
        <taxon>Bacillota</taxon>
        <taxon>Bacilli</taxon>
        <taxon>Bacillales</taxon>
        <taxon>Paenibacillaceae</taxon>
        <taxon>Cohnella</taxon>
    </lineage>
</organism>
<dbReference type="SUPFAM" id="SSF49265">
    <property type="entry name" value="Fibronectin type III"/>
    <property type="match status" value="3"/>
</dbReference>
<feature type="domain" description="Fibronectin type-III" evidence="3">
    <location>
        <begin position="64"/>
        <end position="153"/>
    </location>
</feature>
<dbReference type="Proteomes" id="UP000553776">
    <property type="component" value="Unassembled WGS sequence"/>
</dbReference>
<accession>A0A841U065</accession>
<dbReference type="InterPro" id="IPR001119">
    <property type="entry name" value="SLH_dom"/>
</dbReference>
<dbReference type="Pfam" id="PF00395">
    <property type="entry name" value="SLH"/>
    <property type="match status" value="3"/>
</dbReference>
<dbReference type="CDD" id="cd00063">
    <property type="entry name" value="FN3"/>
    <property type="match status" value="6"/>
</dbReference>
<feature type="domain" description="SLH" evidence="4">
    <location>
        <begin position="965"/>
        <end position="1025"/>
    </location>
</feature>
<dbReference type="PROSITE" id="PS50853">
    <property type="entry name" value="FN3"/>
    <property type="match status" value="6"/>
</dbReference>
<gene>
    <name evidence="5" type="ORF">H7B90_14355</name>
</gene>
<dbReference type="InterPro" id="IPR003961">
    <property type="entry name" value="FN3_dom"/>
</dbReference>
<dbReference type="PANTHER" id="PTHR13817:SF166">
    <property type="entry name" value="NEURONAL IGCAM-RELATED"/>
    <property type="match status" value="1"/>
</dbReference>
<feature type="domain" description="Fibronectin type-III" evidence="3">
    <location>
        <begin position="529"/>
        <end position="620"/>
    </location>
</feature>
<dbReference type="PROSITE" id="PS51272">
    <property type="entry name" value="SLH"/>
    <property type="match status" value="3"/>
</dbReference>
<dbReference type="Pfam" id="PF00041">
    <property type="entry name" value="fn3"/>
    <property type="match status" value="6"/>
</dbReference>
<feature type="region of interest" description="Disordered" evidence="2">
    <location>
        <begin position="606"/>
        <end position="630"/>
    </location>
</feature>
<evidence type="ECO:0000313" key="6">
    <source>
        <dbReference type="Proteomes" id="UP000553776"/>
    </source>
</evidence>
<protein>
    <submittedName>
        <fullName evidence="5">Fibronectin type III domain-containing protein</fullName>
    </submittedName>
</protein>
<feature type="domain" description="Fibronectin type-III" evidence="3">
    <location>
        <begin position="343"/>
        <end position="434"/>
    </location>
</feature>
<dbReference type="InterPro" id="IPR036116">
    <property type="entry name" value="FN3_sf"/>
</dbReference>
<feature type="domain" description="Fibronectin type-III" evidence="3">
    <location>
        <begin position="250"/>
        <end position="339"/>
    </location>
</feature>
<sequence>MATGVLTLTSSGATASNEQWSHALSAVKFSSSSTVVGPRSLLFSVYDGSNGSAEAAVTVIVGTLPGAPTDVTAVAGDGEATVSFTPPASDGGSAITGYTVTSSPGGFTASGTSSPIKVTGLTNGTSYTFAVTATNGIGTGAASAPSNSVTPKAPATVPGAPTDVTAAAGDGEATISFTPPANDGGSAITGYTVTSSPDGLTATGTSTSIKVTRLTNGTPYTFTVTATNGVGTGPASAVSNSVTPKAPATVPGAPTDVTAAAGDGEATISFTPPASDGGSAITGYTVTSSPGGFTGTGTSTSIKVTGLTNGTPYTFTVTATNGVGTGPASAVSNSVTPKAPATVPGAPTDVMAVAGDGEAMISFTPPASDGGSAITGYTVTSSPDGLTATGTSTSIKVTGLTNGTPYTFTVTATNGVGTGAASAPSNSVTPMAPATVPGAPTDVTAAAGDGEATISFTPPASDGGRTITGYTVTSSPGGFTGTGTSSPIKVTGLTNGTSYTFTVTATNGVGTGAASAPSNSVTPKAPATVPGAPTGVRAAAGNGKATISFTPPASDGGSEITGYTVTSSPGGITAVGTTSPITVTGLKNGTTYTFTVAATNGVGTGPASAASNGVRPTAPHDPDRTPPKPMIDLGGVPFDPDSIDTTKPSVTLEVTPSNGTANVSIPATVLSGLAGENASFFLEIKAPYGSYRVPVQLASLIPGLTELLKTNGLSAEDVSFKITLADKSGDESIQAALASGLPNGRVLGAPVDFDIRIVRLQNGQALANANTFAESIERLIPMPSGVTAMPEHWGAFRYNDKTGEFEFVPARSVRIDGGWYAAIRSRTNSVYVAADNAIRFADVPAGHWARTAVELAAARGLVEGAGNGKFAPSRMVSRAEFAAMLVRALGRSAPSGSADPEAPFADVQPGSWYSSAVARAKSLGLLEFAGEGAFYPDRPLTRGEMARMLAAAVALEKPLTATAASGAYKDLGGVDSDTFADIGLMTRLGIMTGTGPDVFAPQGQTTRAQAAVAVVRLLQAIDLID</sequence>
<reference evidence="5 6" key="1">
    <citation type="submission" date="2020-08" db="EMBL/GenBank/DDBJ databases">
        <title>Cohnella phylogeny.</title>
        <authorList>
            <person name="Dunlap C."/>
        </authorList>
    </citation>
    <scope>NUCLEOTIDE SEQUENCE [LARGE SCALE GENOMIC DNA]</scope>
    <source>
        <strain evidence="5 6">DSM 25239</strain>
    </source>
</reference>
<evidence type="ECO:0000256" key="1">
    <source>
        <dbReference type="ARBA" id="ARBA00022737"/>
    </source>
</evidence>
<name>A0A841U065_9BACL</name>
<feature type="domain" description="SLH" evidence="4">
    <location>
        <begin position="900"/>
        <end position="963"/>
    </location>
</feature>